<dbReference type="Proteomes" id="UP001596283">
    <property type="component" value="Unassembled WGS sequence"/>
</dbReference>
<gene>
    <name evidence="2" type="ORF">ACFP1C_07030</name>
</gene>
<dbReference type="RefSeq" id="WP_125686871.1">
    <property type="nucleotide sequence ID" value="NZ_JBHSSI010000036.1"/>
</dbReference>
<comment type="caution">
    <text evidence="2">The sequence shown here is derived from an EMBL/GenBank/DDBJ whole genome shotgun (WGS) entry which is preliminary data.</text>
</comment>
<accession>A0ABW1THA7</accession>
<evidence type="ECO:0000313" key="2">
    <source>
        <dbReference type="EMBL" id="MFC6260704.1"/>
    </source>
</evidence>
<keyword evidence="1" id="KW-0472">Membrane</keyword>
<keyword evidence="1" id="KW-1133">Transmembrane helix</keyword>
<proteinExistence type="predicted"/>
<keyword evidence="1" id="KW-0812">Transmembrane</keyword>
<reference evidence="3" key="1">
    <citation type="journal article" date="2019" name="Int. J. Syst. Evol. Microbiol.">
        <title>The Global Catalogue of Microorganisms (GCM) 10K type strain sequencing project: providing services to taxonomists for standard genome sequencing and annotation.</title>
        <authorList>
            <consortium name="The Broad Institute Genomics Platform"/>
            <consortium name="The Broad Institute Genome Sequencing Center for Infectious Disease"/>
            <person name="Wu L."/>
            <person name="Ma J."/>
        </authorList>
    </citation>
    <scope>NUCLEOTIDE SEQUENCE [LARGE SCALE GENOMIC DNA]</scope>
    <source>
        <strain evidence="3">CCM 8908</strain>
    </source>
</reference>
<name>A0ABW1THA7_9LACO</name>
<evidence type="ECO:0000256" key="1">
    <source>
        <dbReference type="SAM" id="Phobius"/>
    </source>
</evidence>
<keyword evidence="3" id="KW-1185">Reference proteome</keyword>
<protein>
    <submittedName>
        <fullName evidence="2">Uncharacterized protein</fullName>
    </submittedName>
</protein>
<feature type="transmembrane region" description="Helical" evidence="1">
    <location>
        <begin position="12"/>
        <end position="29"/>
    </location>
</feature>
<feature type="transmembrane region" description="Helical" evidence="1">
    <location>
        <begin position="35"/>
        <end position="52"/>
    </location>
</feature>
<dbReference type="EMBL" id="JBHSSI010000036">
    <property type="protein sequence ID" value="MFC6260704.1"/>
    <property type="molecule type" value="Genomic_DNA"/>
</dbReference>
<organism evidence="2 3">
    <name type="scientific">Levilactobacillus fujinensis</name>
    <dbReference type="NCBI Taxonomy" id="2486024"/>
    <lineage>
        <taxon>Bacteria</taxon>
        <taxon>Bacillati</taxon>
        <taxon>Bacillota</taxon>
        <taxon>Bacilli</taxon>
        <taxon>Lactobacillales</taxon>
        <taxon>Lactobacillaceae</taxon>
        <taxon>Levilactobacillus</taxon>
    </lineage>
</organism>
<sequence length="63" mass="7337">MMFNSHFYKSVDFWSGVLILLLMVWDIMPVRLTSVFWWVSLALVVGGIYYVFKGLFGAKKVTK</sequence>
<evidence type="ECO:0000313" key="3">
    <source>
        <dbReference type="Proteomes" id="UP001596283"/>
    </source>
</evidence>